<protein>
    <recommendedName>
        <fullName evidence="4">DUF4131 domain-containing protein</fullName>
    </recommendedName>
</protein>
<accession>A0A5B8STJ3</accession>
<evidence type="ECO:0000313" key="3">
    <source>
        <dbReference type="Proteomes" id="UP000321272"/>
    </source>
</evidence>
<organism evidence="2 3">
    <name type="scientific">Pistricoccus aurantiacus</name>
    <dbReference type="NCBI Taxonomy" id="1883414"/>
    <lineage>
        <taxon>Bacteria</taxon>
        <taxon>Pseudomonadati</taxon>
        <taxon>Pseudomonadota</taxon>
        <taxon>Gammaproteobacteria</taxon>
        <taxon>Oceanospirillales</taxon>
        <taxon>Halomonadaceae</taxon>
        <taxon>Pistricoccus</taxon>
    </lineage>
</organism>
<sequence length="179" mass="19847">MNPFKGSHAFLLVVLIPLMLPQVLPEPLRWIWLTLAVLWALKRLGLVSIGFSEQSSSDEPLSPSTQEASEQGASAHRGEIVALGSALYQFDETNRPSYYITLRSAGIDDRTLWGVDLKRIALETPLTVGDTVALEFLGRKAVVIDQPIRNDRGQVVGTRKVNTHRNTWDASVLARCMSH</sequence>
<evidence type="ECO:0000313" key="2">
    <source>
        <dbReference type="EMBL" id="QEA39664.1"/>
    </source>
</evidence>
<proteinExistence type="predicted"/>
<keyword evidence="3" id="KW-1185">Reference proteome</keyword>
<feature type="compositionally biased region" description="Polar residues" evidence="1">
    <location>
        <begin position="54"/>
        <end position="72"/>
    </location>
</feature>
<dbReference type="AlphaFoldDB" id="A0A5B8STJ3"/>
<evidence type="ECO:0008006" key="4">
    <source>
        <dbReference type="Google" id="ProtNLM"/>
    </source>
</evidence>
<dbReference type="Proteomes" id="UP000321272">
    <property type="component" value="Chromosome"/>
</dbReference>
<dbReference type="OrthoDB" id="8967890at2"/>
<dbReference type="RefSeq" id="WP_147184712.1">
    <property type="nucleotide sequence ID" value="NZ_CP042382.1"/>
</dbReference>
<evidence type="ECO:0000256" key="1">
    <source>
        <dbReference type="SAM" id="MobiDB-lite"/>
    </source>
</evidence>
<gene>
    <name evidence="2" type="ORF">FGL86_11685</name>
</gene>
<dbReference type="KEGG" id="paur:FGL86_11685"/>
<reference evidence="2 3" key="1">
    <citation type="submission" date="2019-06" db="EMBL/GenBank/DDBJ databases">
        <title>Genome analyses of bacteria isolated from kimchi.</title>
        <authorList>
            <person name="Lee S."/>
            <person name="Ahn S."/>
            <person name="Roh S."/>
        </authorList>
    </citation>
    <scope>NUCLEOTIDE SEQUENCE [LARGE SCALE GENOMIC DNA]</scope>
    <source>
        <strain evidence="2 3">CBA4606</strain>
    </source>
</reference>
<feature type="region of interest" description="Disordered" evidence="1">
    <location>
        <begin position="54"/>
        <end position="73"/>
    </location>
</feature>
<name>A0A5B8STJ3_9GAMM</name>
<dbReference type="EMBL" id="CP042382">
    <property type="protein sequence ID" value="QEA39664.1"/>
    <property type="molecule type" value="Genomic_DNA"/>
</dbReference>